<feature type="region of interest" description="Disordered" evidence="1">
    <location>
        <begin position="125"/>
        <end position="159"/>
    </location>
</feature>
<dbReference type="EMBL" id="JAUKTV010000003">
    <property type="protein sequence ID" value="KAK0742482.1"/>
    <property type="molecule type" value="Genomic_DNA"/>
</dbReference>
<name>A0AA40ENB3_9PEZI</name>
<evidence type="ECO:0000313" key="2">
    <source>
        <dbReference type="EMBL" id="KAK0742482.1"/>
    </source>
</evidence>
<evidence type="ECO:0000256" key="1">
    <source>
        <dbReference type="SAM" id="MobiDB-lite"/>
    </source>
</evidence>
<keyword evidence="3" id="KW-1185">Reference proteome</keyword>
<organism evidence="2 3">
    <name type="scientific">Apiosordaria backusii</name>
    <dbReference type="NCBI Taxonomy" id="314023"/>
    <lineage>
        <taxon>Eukaryota</taxon>
        <taxon>Fungi</taxon>
        <taxon>Dikarya</taxon>
        <taxon>Ascomycota</taxon>
        <taxon>Pezizomycotina</taxon>
        <taxon>Sordariomycetes</taxon>
        <taxon>Sordariomycetidae</taxon>
        <taxon>Sordariales</taxon>
        <taxon>Lasiosphaeriaceae</taxon>
        <taxon>Apiosordaria</taxon>
    </lineage>
</organism>
<protein>
    <submittedName>
        <fullName evidence="2">Uncharacterized protein</fullName>
    </submittedName>
</protein>
<sequence>MSVNACGPAPALRVYPGRGLQVVQVFLCRRIEGMTLSSLPCPAPHKHHNRGGARRGTFAASQLTQELLKTASMAENLGDTLMLIVASFLNLRNLVGHTAESRKTMEPALIMYLVKVAIASDPEIIPSSGEEGNQNQHFTSEFSDPGWKAEAKSPQGGASTTSIQETICLWKPPFERGLNIMIAATKVPCSGVSSTIGFRHKLEKAALDLLTSLPTPCRSPRHRSEAEVVHYYSRAGQTTYKVKKSLTTHNGDYIDILNQDTIEFNKDGTL</sequence>
<evidence type="ECO:0000313" key="3">
    <source>
        <dbReference type="Proteomes" id="UP001172159"/>
    </source>
</evidence>
<proteinExistence type="predicted"/>
<comment type="caution">
    <text evidence="2">The sequence shown here is derived from an EMBL/GenBank/DDBJ whole genome shotgun (WGS) entry which is preliminary data.</text>
</comment>
<dbReference type="Proteomes" id="UP001172159">
    <property type="component" value="Unassembled WGS sequence"/>
</dbReference>
<accession>A0AA40ENB3</accession>
<feature type="compositionally biased region" description="Polar residues" evidence="1">
    <location>
        <begin position="130"/>
        <end position="142"/>
    </location>
</feature>
<gene>
    <name evidence="2" type="ORF">B0T21DRAFT_346273</name>
</gene>
<reference evidence="2" key="1">
    <citation type="submission" date="2023-06" db="EMBL/GenBank/DDBJ databases">
        <title>Genome-scale phylogeny and comparative genomics of the fungal order Sordariales.</title>
        <authorList>
            <consortium name="Lawrence Berkeley National Laboratory"/>
            <person name="Hensen N."/>
            <person name="Bonometti L."/>
            <person name="Westerberg I."/>
            <person name="Brannstrom I.O."/>
            <person name="Guillou S."/>
            <person name="Cros-Aarteil S."/>
            <person name="Calhoun S."/>
            <person name="Haridas S."/>
            <person name="Kuo A."/>
            <person name="Mondo S."/>
            <person name="Pangilinan J."/>
            <person name="Riley R."/>
            <person name="Labutti K."/>
            <person name="Andreopoulos B."/>
            <person name="Lipzen A."/>
            <person name="Chen C."/>
            <person name="Yanf M."/>
            <person name="Daum C."/>
            <person name="Ng V."/>
            <person name="Clum A."/>
            <person name="Steindorff A."/>
            <person name="Ohm R."/>
            <person name="Martin F."/>
            <person name="Silar P."/>
            <person name="Natvig D."/>
            <person name="Lalanne C."/>
            <person name="Gautier V."/>
            <person name="Ament-Velasquez S.L."/>
            <person name="Kruys A."/>
            <person name="Hutchinson M.I."/>
            <person name="Powell A.J."/>
            <person name="Barry K."/>
            <person name="Miller A.N."/>
            <person name="Grigoriev I.V."/>
            <person name="Debuchy R."/>
            <person name="Gladieux P."/>
            <person name="Thoren M.H."/>
            <person name="Johannesson H."/>
        </authorList>
    </citation>
    <scope>NUCLEOTIDE SEQUENCE</scope>
    <source>
        <strain evidence="2">CBS 540.89</strain>
    </source>
</reference>
<dbReference type="AlphaFoldDB" id="A0AA40ENB3"/>